<dbReference type="SMART" id="SM00065">
    <property type="entry name" value="GAF"/>
    <property type="match status" value="1"/>
</dbReference>
<dbReference type="InterPro" id="IPR003661">
    <property type="entry name" value="HisK_dim/P_dom"/>
</dbReference>
<dbReference type="EC" id="2.7.13.3" evidence="3"/>
<dbReference type="SUPFAM" id="SSF56112">
    <property type="entry name" value="Protein kinase-like (PK-like)"/>
    <property type="match status" value="1"/>
</dbReference>
<dbReference type="InterPro" id="IPR004358">
    <property type="entry name" value="Sig_transdc_His_kin-like_C"/>
</dbReference>
<dbReference type="PANTHER" id="PTHR43047">
    <property type="entry name" value="TWO-COMPONENT HISTIDINE PROTEIN KINASE"/>
    <property type="match status" value="1"/>
</dbReference>
<feature type="modified residue" description="4-aspartylphosphate" evidence="13">
    <location>
        <position position="2167"/>
    </location>
</feature>
<reference evidence="20" key="1">
    <citation type="journal article" date="2020" name="Stud. Mycol.">
        <title>101 Dothideomycetes genomes: a test case for predicting lifestyles and emergence of pathogens.</title>
        <authorList>
            <person name="Haridas S."/>
            <person name="Albert R."/>
            <person name="Binder M."/>
            <person name="Bloem J."/>
            <person name="Labutti K."/>
            <person name="Salamov A."/>
            <person name="Andreopoulos B."/>
            <person name="Baker S."/>
            <person name="Barry K."/>
            <person name="Bills G."/>
            <person name="Bluhm B."/>
            <person name="Cannon C."/>
            <person name="Castanera R."/>
            <person name="Culley D."/>
            <person name="Daum C."/>
            <person name="Ezra D."/>
            <person name="Gonzalez J."/>
            <person name="Henrissat B."/>
            <person name="Kuo A."/>
            <person name="Liang C."/>
            <person name="Lipzen A."/>
            <person name="Lutzoni F."/>
            <person name="Magnuson J."/>
            <person name="Mondo S."/>
            <person name="Nolan M."/>
            <person name="Ohm R."/>
            <person name="Pangilinan J."/>
            <person name="Park H.-J."/>
            <person name="Ramirez L."/>
            <person name="Alfaro M."/>
            <person name="Sun H."/>
            <person name="Tritt A."/>
            <person name="Yoshinaga Y."/>
            <person name="Zwiers L.-H."/>
            <person name="Turgeon B."/>
            <person name="Goodwin S."/>
            <person name="Spatafora J."/>
            <person name="Crous P."/>
            <person name="Grigoriev I."/>
        </authorList>
    </citation>
    <scope>NUCLEOTIDE SEQUENCE</scope>
    <source>
        <strain evidence="20">CBS 480.64</strain>
    </source>
</reference>
<dbReference type="FunFam" id="1.10.287.130:FF:000003">
    <property type="entry name" value="Histidine kinase"/>
    <property type="match status" value="1"/>
</dbReference>
<feature type="region of interest" description="Disordered" evidence="15">
    <location>
        <begin position="632"/>
        <end position="662"/>
    </location>
</feature>
<dbReference type="InterPro" id="IPR036890">
    <property type="entry name" value="HATPase_C_sf"/>
</dbReference>
<evidence type="ECO:0000256" key="1">
    <source>
        <dbReference type="ARBA" id="ARBA00000085"/>
    </source>
</evidence>
<evidence type="ECO:0000313" key="21">
    <source>
        <dbReference type="Proteomes" id="UP000799421"/>
    </source>
</evidence>
<evidence type="ECO:0000256" key="2">
    <source>
        <dbReference type="ARBA" id="ARBA00004651"/>
    </source>
</evidence>
<evidence type="ECO:0000256" key="7">
    <source>
        <dbReference type="ARBA" id="ARBA00022692"/>
    </source>
</evidence>
<dbReference type="InterPro" id="IPR003594">
    <property type="entry name" value="HATPase_dom"/>
</dbReference>
<evidence type="ECO:0000256" key="4">
    <source>
        <dbReference type="ARBA" id="ARBA00022475"/>
    </source>
</evidence>
<evidence type="ECO:0000256" key="13">
    <source>
        <dbReference type="PROSITE-ProRule" id="PRU00169"/>
    </source>
</evidence>
<keyword evidence="9" id="KW-0418">Kinase</keyword>
<dbReference type="SMART" id="SM00388">
    <property type="entry name" value="HisKA"/>
    <property type="match status" value="1"/>
</dbReference>
<dbReference type="FunFam" id="3.40.50.2300:FF:000285">
    <property type="entry name" value="Putative sensor histidine kinase/response regulator"/>
    <property type="match status" value="1"/>
</dbReference>
<dbReference type="FunFam" id="1.10.510.10:FF:000579">
    <property type="entry name" value="Sensor histidine kinase/response regulator, putative"/>
    <property type="match status" value="1"/>
</dbReference>
<dbReference type="GO" id="GO:0005886">
    <property type="term" value="C:plasma membrane"/>
    <property type="evidence" value="ECO:0007669"/>
    <property type="project" value="UniProtKB-SubCell"/>
</dbReference>
<organism evidence="20 21">
    <name type="scientific">Piedraia hortae CBS 480.64</name>
    <dbReference type="NCBI Taxonomy" id="1314780"/>
    <lineage>
        <taxon>Eukaryota</taxon>
        <taxon>Fungi</taxon>
        <taxon>Dikarya</taxon>
        <taxon>Ascomycota</taxon>
        <taxon>Pezizomycotina</taxon>
        <taxon>Dothideomycetes</taxon>
        <taxon>Dothideomycetidae</taxon>
        <taxon>Capnodiales</taxon>
        <taxon>Piedraiaceae</taxon>
        <taxon>Piedraia</taxon>
    </lineage>
</organism>
<keyword evidence="11 16" id="KW-1133">Transmembrane helix</keyword>
<evidence type="ECO:0000256" key="8">
    <source>
        <dbReference type="ARBA" id="ARBA00022741"/>
    </source>
</evidence>
<dbReference type="SUPFAM" id="SSF55874">
    <property type="entry name" value="ATPase domain of HSP90 chaperone/DNA topoisomerase II/histidine kinase"/>
    <property type="match status" value="1"/>
</dbReference>
<dbReference type="InterPro" id="IPR011009">
    <property type="entry name" value="Kinase-like_dom_sf"/>
</dbReference>
<dbReference type="PANTHER" id="PTHR43047:SF46">
    <property type="entry name" value="HISTIDINE KINASE_RESPONSE REGULATOR, PUTATIVE (AFU_ORTHOLOGUE AFUA_3G12550)-RELATED"/>
    <property type="match status" value="1"/>
</dbReference>
<dbReference type="Pfam" id="PF00512">
    <property type="entry name" value="HisKA"/>
    <property type="match status" value="1"/>
</dbReference>
<evidence type="ECO:0000256" key="3">
    <source>
        <dbReference type="ARBA" id="ARBA00012438"/>
    </source>
</evidence>
<evidence type="ECO:0000256" key="10">
    <source>
        <dbReference type="ARBA" id="ARBA00022840"/>
    </source>
</evidence>
<sequence length="2239" mass="248280">MNGGDRDSAAASRQDASINGSSSLRILERLREHLPQYDFGDFAPFHSSYDNWHFLGKWTPQSERETALLPESDPSQDIDADVRETYVAVRVSIHHLRLEREFKLSQAVCEKSDPSNEYFARPIQCGWLPPRRPGDAILGYSIMEVAGPNYLRDIERFGPDIYTQLPTSEHAKEHRLPLLTFLDLAIGTTQCLETLHHGNEVVHGEVRSDAFHYDPDMGRVRLVNFGSGTRSFQHELTSEGWSSLMSEHCVEHKLQFIAPEQTGRLSTTPDYRTDIYCLGVFFWMTLTGGKPFDGESPLDIIHNVLSRRIAPVSSIRSDVPDALSAVIAKMTQKSINDRYNSISGVKHDLVGLKKILTEGDEDALANYQVGGADVSCFFQLPRNLVGREEARQRIMKIVDLVAQRPFHSAPVVQKWLHDLSSGVDKPMDSASVDEYPRSEYASSFGDRSLIPSSGDSTLSGVLKSRKMSRQHTGSHDALPSIEELSTARIETQSSSCGSNSFSGDGLLRSGAVSSGESASLRRAAKKLNDKSHTTIIAISGEAGVGKTTLMQNLMPQVRRYGYFAAGTFDPVGTSPYGPAIRIMSSLFRQIFSEPDVATPFHDSVRAVAGPYWPSLHLSLELPLWLLDPPRDENAASQDDLTPNASSPSLRPRLSQPENPANEWIRRGGSTKMLRFQQMFVDIFHVLAVQRFVCVCCGDMQLADQESLDLLQLVVQARVPALVILTYRSETWLTPSLREIIDGACKISLKPFTDAETVQYVSETLHRPQEQCLPLVSIVQDKTGGNPLAVQNLLEAGYREKCVYYCWKCSRWEFDVEKLLSTLHDSDPTKFLSYDFLTRRIKEMPPDTVALLSWAALIGQTFSFDLAKETLTLAGEYSGVQLPTAKDPVLGLQAAINSFVVMATEGDDTFKFTHAQWLLAAESLVAPPLREDMHYELACAMMKRETYDPVTMSPKILFDQAKHTCDGLSIVKRRAKHKYPFRRLLFQAAETARESGARSRGVSYFRACLQLLPDQPWVDGEDITYLETLTLTTRAAEAHWFVGEHEDAARLLDMVRKYARETMDKVPAAIIKCRMFAQEGKNAAARSVLERMLQDLGVDVSPRPDWRECDAEFQRLIGTMHADSLSMCVGSETPVSRLLNVVGMLFTELLSADLWYDGLSFYRSLLLMLKTYLSIGFFPHVGIAFIYFGGVCIYRFNMANIGLGLGRTGLDIIEAFPNEVYCIGRGLSAYVITLGHLQMQIDDNLPALSRGLNATLAAGDRIVALVSMGVYAAYQVWASKNLADIEAYVDSISEDFPDWNSSLRGGAILMAVRQYARAMQGKTFARKSSDVMSDDRHSMNEYEESIRLKISSADSCLLAYTCFKLELLFRFGYFKEALTLEGQVALTVADAIGARWLYCTLFYLALSIIAFVRAEPDAEDREEMLQRVTSYRTKIEVASSINSVNYAMFISLIDAEMAGVREQHTDAFRHYEAAIDHSVLYGFVSEEALSMELYAEFLTRKGASRLAREVFQNSISAYRRLDAQGKAEAILSKYEYQLRGTRGLYMKDVGTQTAILEGVNTVHKQERKFSDTQDDQGERLKPILELMGQNPIKEAPAALPAALTAVGLDIIDLASILESSQLLSSELSKDRLTAKLAEIIADATGAESYGIVVVEEDGGWAVAAGGASDGAPIPVAGTPLTQVKDSVAKQVAMYVMRTREQVFLRNLLEDDRFANVPVTWLEKHPKGASMIALPIPTNDSNLLGCLYCQAPPSTFTARTLTLLKLLVNQIAISLTNAKLFKQVEKASSRNSSMLQVQKQALSRAQQSERKAKEAEAKAMEMVRLKDEAAKAKTMFLANVSHELRTPLNGVIGMSELLKGTQLNKEQKEYADSIRVCADTLLSVINDILDFSKLEAGKMQVFSVPLSLTETIDEVVRALSYTNKERNLQTIEKLDLDPKLIVMGDPVRLHQILMNLMSNAYKFTSSGTVTVSAQVDREDETSVEVTISVADTGIGIGEEEQRKLFMPFSQADSSTARSYGGTGLGLSICKAIIENIMKGRIWLTSERGAGTSVFLRVPFAKAPPGTEGGSDQRAFDRTQSAELDPMSMFNPPDGEASNKNSSTLDLSHIPRSKIRICIAEDNPVNQKIAISFVKKLGFTCSAYGDGQQALDALVQASKEGNPFHLVLMDVQMPVLDGYNATIKIRNHPDPAVRNILVLAMTASAIRGDREKCIEAGMNNYLAKPVRADTLKQVLEKYLHQG</sequence>
<dbReference type="SUPFAM" id="SSF52172">
    <property type="entry name" value="CheY-like"/>
    <property type="match status" value="1"/>
</dbReference>
<dbReference type="Pfam" id="PF13185">
    <property type="entry name" value="GAF_2"/>
    <property type="match status" value="1"/>
</dbReference>
<accession>A0A6A7BWY9</accession>
<keyword evidence="14" id="KW-0175">Coiled coil</keyword>
<evidence type="ECO:0000256" key="11">
    <source>
        <dbReference type="ARBA" id="ARBA00022989"/>
    </source>
</evidence>
<name>A0A6A7BWY9_9PEZI</name>
<keyword evidence="4" id="KW-1003">Cell membrane</keyword>
<dbReference type="InterPro" id="IPR011006">
    <property type="entry name" value="CheY-like_superfamily"/>
</dbReference>
<feature type="coiled-coil region" evidence="14">
    <location>
        <begin position="1796"/>
        <end position="1830"/>
    </location>
</feature>
<evidence type="ECO:0000256" key="16">
    <source>
        <dbReference type="SAM" id="Phobius"/>
    </source>
</evidence>
<keyword evidence="7 16" id="KW-0812">Transmembrane</keyword>
<gene>
    <name evidence="20" type="ORF">K470DRAFT_258844</name>
</gene>
<dbReference type="InterPro" id="IPR029016">
    <property type="entry name" value="GAF-like_dom_sf"/>
</dbReference>
<dbReference type="SMART" id="SM00387">
    <property type="entry name" value="HATPase_c"/>
    <property type="match status" value="1"/>
</dbReference>
<dbReference type="SUPFAM" id="SSF47384">
    <property type="entry name" value="Homodimeric domain of signal transducing histidine kinase"/>
    <property type="match status" value="1"/>
</dbReference>
<keyword evidence="8" id="KW-0547">Nucleotide-binding</keyword>
<evidence type="ECO:0000256" key="9">
    <source>
        <dbReference type="ARBA" id="ARBA00022777"/>
    </source>
</evidence>
<evidence type="ECO:0000256" key="15">
    <source>
        <dbReference type="SAM" id="MobiDB-lite"/>
    </source>
</evidence>
<comment type="subcellular location">
    <subcellularLocation>
        <location evidence="2">Cell membrane</location>
        <topology evidence="2">Multi-pass membrane protein</topology>
    </subcellularLocation>
</comment>
<feature type="domain" description="Protein kinase" evidence="17">
    <location>
        <begin position="31"/>
        <end position="350"/>
    </location>
</feature>
<dbReference type="Gene3D" id="3.30.450.40">
    <property type="match status" value="1"/>
</dbReference>
<dbReference type="Gene3D" id="3.40.50.2300">
    <property type="match status" value="1"/>
</dbReference>
<feature type="transmembrane region" description="Helical" evidence="16">
    <location>
        <begin position="1176"/>
        <end position="1195"/>
    </location>
</feature>
<dbReference type="InterPro" id="IPR041664">
    <property type="entry name" value="AAA_16"/>
</dbReference>
<dbReference type="EMBL" id="MU005992">
    <property type="protein sequence ID" value="KAF2859507.1"/>
    <property type="molecule type" value="Genomic_DNA"/>
</dbReference>
<dbReference type="Gene3D" id="1.10.287.130">
    <property type="match status" value="1"/>
</dbReference>
<comment type="catalytic activity">
    <reaction evidence="1">
        <text>ATP + protein L-histidine = ADP + protein N-phospho-L-histidine.</text>
        <dbReference type="EC" id="2.7.13.3"/>
    </reaction>
</comment>
<dbReference type="InterPro" id="IPR001789">
    <property type="entry name" value="Sig_transdc_resp-reg_receiver"/>
</dbReference>
<proteinExistence type="predicted"/>
<dbReference type="Pfam" id="PF13191">
    <property type="entry name" value="AAA_16"/>
    <property type="match status" value="1"/>
</dbReference>
<dbReference type="PROSITE" id="PS50110">
    <property type="entry name" value="RESPONSE_REGULATORY"/>
    <property type="match status" value="1"/>
</dbReference>
<dbReference type="SMART" id="SM00448">
    <property type="entry name" value="REC"/>
    <property type="match status" value="1"/>
</dbReference>
<keyword evidence="6" id="KW-0808">Transferase</keyword>
<dbReference type="InterPro" id="IPR003018">
    <property type="entry name" value="GAF"/>
</dbReference>
<dbReference type="Pfam" id="PF00072">
    <property type="entry name" value="Response_reg"/>
    <property type="match status" value="1"/>
</dbReference>
<dbReference type="CDD" id="cd00082">
    <property type="entry name" value="HisKA"/>
    <property type="match status" value="1"/>
</dbReference>
<evidence type="ECO:0000313" key="20">
    <source>
        <dbReference type="EMBL" id="KAF2859507.1"/>
    </source>
</evidence>
<evidence type="ECO:0000259" key="18">
    <source>
        <dbReference type="PROSITE" id="PS50109"/>
    </source>
</evidence>
<protein>
    <recommendedName>
        <fullName evidence="3">histidine kinase</fullName>
        <ecNumber evidence="3">2.7.13.3</ecNumber>
    </recommendedName>
</protein>
<evidence type="ECO:0000259" key="17">
    <source>
        <dbReference type="PROSITE" id="PS50011"/>
    </source>
</evidence>
<dbReference type="FunFam" id="3.30.565.10:FF:000010">
    <property type="entry name" value="Sensor histidine kinase RcsC"/>
    <property type="match status" value="1"/>
</dbReference>
<feature type="compositionally biased region" description="Polar residues" evidence="15">
    <location>
        <begin position="634"/>
        <end position="644"/>
    </location>
</feature>
<dbReference type="Pfam" id="PF02518">
    <property type="entry name" value="HATPase_c"/>
    <property type="match status" value="1"/>
</dbReference>
<feature type="domain" description="Histidine kinase" evidence="18">
    <location>
        <begin position="1837"/>
        <end position="2059"/>
    </location>
</feature>
<evidence type="ECO:0000259" key="19">
    <source>
        <dbReference type="PROSITE" id="PS50110"/>
    </source>
</evidence>
<dbReference type="Gene3D" id="3.30.565.10">
    <property type="entry name" value="Histidine kinase-like ATPase, C-terminal domain"/>
    <property type="match status" value="1"/>
</dbReference>
<evidence type="ECO:0000256" key="5">
    <source>
        <dbReference type="ARBA" id="ARBA00022553"/>
    </source>
</evidence>
<dbReference type="InterPro" id="IPR005467">
    <property type="entry name" value="His_kinase_dom"/>
</dbReference>
<keyword evidence="21" id="KW-1185">Reference proteome</keyword>
<dbReference type="SUPFAM" id="SSF55781">
    <property type="entry name" value="GAF domain-like"/>
    <property type="match status" value="1"/>
</dbReference>
<dbReference type="GO" id="GO:0009927">
    <property type="term" value="F:histidine phosphotransfer kinase activity"/>
    <property type="evidence" value="ECO:0007669"/>
    <property type="project" value="TreeGrafter"/>
</dbReference>
<evidence type="ECO:0000256" key="14">
    <source>
        <dbReference type="SAM" id="Coils"/>
    </source>
</evidence>
<dbReference type="CDD" id="cd16922">
    <property type="entry name" value="HATPase_EvgS-ArcB-TorS-like"/>
    <property type="match status" value="1"/>
</dbReference>
<dbReference type="OrthoDB" id="60033at2759"/>
<keyword evidence="5 13" id="KW-0597">Phosphoprotein</keyword>
<dbReference type="PROSITE" id="PS50011">
    <property type="entry name" value="PROTEIN_KINASE_DOM"/>
    <property type="match status" value="1"/>
</dbReference>
<dbReference type="SUPFAM" id="SSF52540">
    <property type="entry name" value="P-loop containing nucleoside triphosphate hydrolases"/>
    <property type="match status" value="1"/>
</dbReference>
<dbReference type="InterPro" id="IPR000719">
    <property type="entry name" value="Prot_kinase_dom"/>
</dbReference>
<dbReference type="Gene3D" id="1.10.510.10">
    <property type="entry name" value="Transferase(Phosphotransferase) domain 1"/>
    <property type="match status" value="1"/>
</dbReference>
<evidence type="ECO:0000256" key="12">
    <source>
        <dbReference type="ARBA" id="ARBA00023136"/>
    </source>
</evidence>
<dbReference type="CDD" id="cd17546">
    <property type="entry name" value="REC_hyHK_CKI1_RcsC-like"/>
    <property type="match status" value="1"/>
</dbReference>
<dbReference type="InterPro" id="IPR036097">
    <property type="entry name" value="HisK_dim/P_sf"/>
</dbReference>
<feature type="compositionally biased region" description="Low complexity" evidence="15">
    <location>
        <begin position="645"/>
        <end position="654"/>
    </location>
</feature>
<keyword evidence="10" id="KW-0067">ATP-binding</keyword>
<dbReference type="PRINTS" id="PR00344">
    <property type="entry name" value="BCTRLSENSOR"/>
</dbReference>
<dbReference type="PROSITE" id="PS50109">
    <property type="entry name" value="HIS_KIN"/>
    <property type="match status" value="1"/>
</dbReference>
<dbReference type="GO" id="GO:0005524">
    <property type="term" value="F:ATP binding"/>
    <property type="evidence" value="ECO:0007669"/>
    <property type="project" value="UniProtKB-KW"/>
</dbReference>
<keyword evidence="12 16" id="KW-0472">Membrane</keyword>
<feature type="domain" description="Response regulatory" evidence="19">
    <location>
        <begin position="2113"/>
        <end position="2236"/>
    </location>
</feature>
<dbReference type="GO" id="GO:0000155">
    <property type="term" value="F:phosphorelay sensor kinase activity"/>
    <property type="evidence" value="ECO:0007669"/>
    <property type="project" value="InterPro"/>
</dbReference>
<dbReference type="InterPro" id="IPR027417">
    <property type="entry name" value="P-loop_NTPase"/>
</dbReference>
<evidence type="ECO:0000256" key="6">
    <source>
        <dbReference type="ARBA" id="ARBA00022679"/>
    </source>
</evidence>
<dbReference type="Proteomes" id="UP000799421">
    <property type="component" value="Unassembled WGS sequence"/>
</dbReference>